<feature type="transmembrane region" description="Helical" evidence="8">
    <location>
        <begin position="21"/>
        <end position="43"/>
    </location>
</feature>
<comment type="similarity">
    <text evidence="2">Belongs to the ABC-2 integral membrane protein family.</text>
</comment>
<dbReference type="InterPro" id="IPR047817">
    <property type="entry name" value="ABC2_TM_bact-type"/>
</dbReference>
<proteinExistence type="inferred from homology"/>
<evidence type="ECO:0000313" key="11">
    <source>
        <dbReference type="Proteomes" id="UP000182762"/>
    </source>
</evidence>
<feature type="transmembrane region" description="Helical" evidence="8">
    <location>
        <begin position="290"/>
        <end position="310"/>
    </location>
</feature>
<dbReference type="InterPro" id="IPR051449">
    <property type="entry name" value="ABC-2_transporter_component"/>
</dbReference>
<sequence>MRIINLMVKEIKSYCRDKQMFLFYLALPIGLMFILGTALSGAFAKDVSINDVNILYKSKGDSEFTESFKSFIKKMEKESDLSFKEAKGTLEGKEAIRKGEYTAYIELHSKEVKIYKNSTTSVEQSVVQAIMQNFVDRYNAVYEIAKINPKGIEEATTASNSDYMKERALNSPNKPNAMDYYAVVMTTMTAFFSLFHSFQLLRGETVLHTSDRLLSSPISKFEIFVGKVLGILVVNMMFLLAVILFSKYVFKANWGDHLFLIFLLLATEVFLAVSLGICISYIAKTPQTTSVISVVFVQLANFFGGAYFPFTAEEGTFLHLIVNLSPLHWANEGILDVIYTGSFDTAFSVLFSNIGIALLFILITTFALRRREGL</sequence>
<keyword evidence="7 8" id="KW-0472">Membrane</keyword>
<evidence type="ECO:0000256" key="4">
    <source>
        <dbReference type="ARBA" id="ARBA00022475"/>
    </source>
</evidence>
<gene>
    <name evidence="10" type="ORF">SAMN02745910_04557</name>
</gene>
<organism evidence="10 11">
    <name type="scientific">Priestia endophytica DSM 13796</name>
    <dbReference type="NCBI Taxonomy" id="1121089"/>
    <lineage>
        <taxon>Bacteria</taxon>
        <taxon>Bacillati</taxon>
        <taxon>Bacillota</taxon>
        <taxon>Bacilli</taxon>
        <taxon>Bacillales</taxon>
        <taxon>Bacillaceae</taxon>
        <taxon>Priestia</taxon>
    </lineage>
</organism>
<dbReference type="GeneID" id="93713089"/>
<feature type="transmembrane region" description="Helical" evidence="8">
    <location>
        <begin position="180"/>
        <end position="201"/>
    </location>
</feature>
<name>A0A1I6BYT0_9BACI</name>
<feature type="domain" description="ABC transmembrane type-2" evidence="9">
    <location>
        <begin position="145"/>
        <end position="371"/>
    </location>
</feature>
<dbReference type="Pfam" id="PF12698">
    <property type="entry name" value="ABC2_membrane_3"/>
    <property type="match status" value="1"/>
</dbReference>
<feature type="transmembrane region" description="Helical" evidence="8">
    <location>
        <begin position="258"/>
        <end position="283"/>
    </location>
</feature>
<evidence type="ECO:0000259" key="9">
    <source>
        <dbReference type="PROSITE" id="PS51012"/>
    </source>
</evidence>
<evidence type="ECO:0000256" key="7">
    <source>
        <dbReference type="ARBA" id="ARBA00023136"/>
    </source>
</evidence>
<dbReference type="PANTHER" id="PTHR30294">
    <property type="entry name" value="MEMBRANE COMPONENT OF ABC TRANSPORTER YHHJ-RELATED"/>
    <property type="match status" value="1"/>
</dbReference>
<evidence type="ECO:0000256" key="2">
    <source>
        <dbReference type="ARBA" id="ARBA00007783"/>
    </source>
</evidence>
<keyword evidence="5 8" id="KW-0812">Transmembrane</keyword>
<reference evidence="10 11" key="1">
    <citation type="submission" date="2016-10" db="EMBL/GenBank/DDBJ databases">
        <authorList>
            <person name="Varghese N."/>
            <person name="Submissions S."/>
        </authorList>
    </citation>
    <scope>NUCLEOTIDE SEQUENCE [LARGE SCALE GENOMIC DNA]</scope>
    <source>
        <strain evidence="10 11">DSM 13796</strain>
    </source>
</reference>
<dbReference type="PROSITE" id="PS51012">
    <property type="entry name" value="ABC_TM2"/>
    <property type="match status" value="1"/>
</dbReference>
<evidence type="ECO:0000256" key="5">
    <source>
        <dbReference type="ARBA" id="ARBA00022692"/>
    </source>
</evidence>
<comment type="caution">
    <text evidence="10">The sequence shown here is derived from an EMBL/GenBank/DDBJ whole genome shotgun (WGS) entry which is preliminary data.</text>
</comment>
<dbReference type="PANTHER" id="PTHR30294:SF48">
    <property type="entry name" value="LINEARMYCIN RESISTANCE PERMEASE PROTEIN LNRM"/>
    <property type="match status" value="1"/>
</dbReference>
<evidence type="ECO:0000256" key="6">
    <source>
        <dbReference type="ARBA" id="ARBA00022989"/>
    </source>
</evidence>
<comment type="subcellular location">
    <subcellularLocation>
        <location evidence="1">Cell membrane</location>
        <topology evidence="1">Multi-pass membrane protein</topology>
    </subcellularLocation>
</comment>
<keyword evidence="3" id="KW-0813">Transport</keyword>
<feature type="transmembrane region" description="Helical" evidence="8">
    <location>
        <begin position="221"/>
        <end position="246"/>
    </location>
</feature>
<keyword evidence="11" id="KW-1185">Reference proteome</keyword>
<keyword evidence="6 8" id="KW-1133">Transmembrane helix</keyword>
<evidence type="ECO:0000313" key="10">
    <source>
        <dbReference type="EMBL" id="SFQ86054.1"/>
    </source>
</evidence>
<dbReference type="Proteomes" id="UP000182762">
    <property type="component" value="Unassembled WGS sequence"/>
</dbReference>
<feature type="transmembrane region" description="Helical" evidence="8">
    <location>
        <begin position="346"/>
        <end position="368"/>
    </location>
</feature>
<dbReference type="RefSeq" id="WP_061802947.1">
    <property type="nucleotide sequence ID" value="NZ_FOXX01000017.1"/>
</dbReference>
<evidence type="ECO:0000256" key="1">
    <source>
        <dbReference type="ARBA" id="ARBA00004651"/>
    </source>
</evidence>
<protein>
    <submittedName>
        <fullName evidence="10">ABC-2 type transport system permease protein</fullName>
    </submittedName>
</protein>
<evidence type="ECO:0000256" key="3">
    <source>
        <dbReference type="ARBA" id="ARBA00022448"/>
    </source>
</evidence>
<dbReference type="EMBL" id="FOXX01000017">
    <property type="protein sequence ID" value="SFQ86054.1"/>
    <property type="molecule type" value="Genomic_DNA"/>
</dbReference>
<evidence type="ECO:0000256" key="8">
    <source>
        <dbReference type="SAM" id="Phobius"/>
    </source>
</evidence>
<accession>A0A1I6BYT0</accession>
<dbReference type="InterPro" id="IPR013525">
    <property type="entry name" value="ABC2_TM"/>
</dbReference>
<keyword evidence="4" id="KW-1003">Cell membrane</keyword>